<proteinExistence type="predicted"/>
<sequence>MGDLFHENSQYAFYAQGIAKNDLLSEGSLWKMILNED</sequence>
<comment type="caution">
    <text evidence="1">The sequence shown here is derived from an EMBL/GenBank/DDBJ whole genome shotgun (WGS) entry which is preliminary data.</text>
</comment>
<evidence type="ECO:0000313" key="2">
    <source>
        <dbReference type="Proteomes" id="UP000182149"/>
    </source>
</evidence>
<accession>A0A1L8QNW2</accession>
<dbReference type="AlphaFoldDB" id="A0A1L8QNW2"/>
<organism evidence="1 2">
    <name type="scientific">Enterococcus aquimarinus</name>
    <dbReference type="NCBI Taxonomy" id="328396"/>
    <lineage>
        <taxon>Bacteria</taxon>
        <taxon>Bacillati</taxon>
        <taxon>Bacillota</taxon>
        <taxon>Bacilli</taxon>
        <taxon>Lactobacillales</taxon>
        <taxon>Enterococcaceae</taxon>
        <taxon>Enterococcus</taxon>
    </lineage>
</organism>
<dbReference type="EMBL" id="JXKD01000019">
    <property type="protein sequence ID" value="OJG09202.1"/>
    <property type="molecule type" value="Genomic_DNA"/>
</dbReference>
<keyword evidence="2" id="KW-1185">Reference proteome</keyword>
<gene>
    <name evidence="1" type="ORF">RU93_GL000913</name>
</gene>
<dbReference type="Proteomes" id="UP000182149">
    <property type="component" value="Unassembled WGS sequence"/>
</dbReference>
<name>A0A1L8QNW2_9ENTE</name>
<reference evidence="1 2" key="1">
    <citation type="submission" date="2014-12" db="EMBL/GenBank/DDBJ databases">
        <title>Draft genome sequences of 29 type strains of Enterococci.</title>
        <authorList>
            <person name="Zhong Z."/>
            <person name="Sun Z."/>
            <person name="Liu W."/>
            <person name="Zhang W."/>
            <person name="Zhang H."/>
        </authorList>
    </citation>
    <scope>NUCLEOTIDE SEQUENCE [LARGE SCALE GENOMIC DNA]</scope>
    <source>
        <strain evidence="1 2">DSM 17690</strain>
    </source>
</reference>
<protein>
    <submittedName>
        <fullName evidence="1">Uncharacterized protein</fullName>
    </submittedName>
</protein>
<dbReference type="STRING" id="328396.RU93_GL000913"/>
<evidence type="ECO:0000313" key="1">
    <source>
        <dbReference type="EMBL" id="OJG09202.1"/>
    </source>
</evidence>